<dbReference type="Proteomes" id="UP000503447">
    <property type="component" value="Chromosome"/>
</dbReference>
<reference evidence="2" key="1">
    <citation type="submission" date="2020-05" db="EMBL/GenBank/DDBJ databases">
        <title>Frigoriglobus tundricola gen. nov., sp. nov., a psychrotolerant cellulolytic planctomycete of the family Gemmataceae with two divergent copies of 16S rRNA gene.</title>
        <authorList>
            <person name="Kulichevskaya I.S."/>
            <person name="Ivanova A.A."/>
            <person name="Naumoff D.G."/>
            <person name="Beletsky A.V."/>
            <person name="Rijpstra W.I.C."/>
            <person name="Sinninghe Damste J.S."/>
            <person name="Mardanov A.V."/>
            <person name="Ravin N.V."/>
            <person name="Dedysh S.N."/>
        </authorList>
    </citation>
    <scope>NUCLEOTIDE SEQUENCE [LARGE SCALE GENOMIC DNA]</scope>
    <source>
        <strain evidence="2">PL17</strain>
    </source>
</reference>
<sequence length="258" mass="28732">MAGGPKSWPRPHFTPGGGNPLLFFAVFGAFDLNDPFHRSKYRSNGPGDWLAVNHLTRAESPEVFASYQSGPIWKMFDQDVPVTAAEALQVPEAVAVRGEVTDPDTLDYFRDAIGVVTWLLDRGGVSIYDPQRFWLWSADEWRDEIFAPGEPQPQEHTVILVSEDEGEATWLHTRGMRQYGRPDLSVHGVGATHIDAVTQMIERFIELQAYGGVIPDGEEIRTRGLPPGGVCRHRGNLEDPDFNNVHIAIEWQDGGISD</sequence>
<gene>
    <name evidence="1" type="ORF">FTUN_3882</name>
</gene>
<dbReference type="EMBL" id="CP053452">
    <property type="protein sequence ID" value="QJW96325.1"/>
    <property type="molecule type" value="Genomic_DNA"/>
</dbReference>
<protein>
    <recommendedName>
        <fullName evidence="3">DUF4261 domain-containing protein</fullName>
    </recommendedName>
</protein>
<evidence type="ECO:0008006" key="3">
    <source>
        <dbReference type="Google" id="ProtNLM"/>
    </source>
</evidence>
<accession>A0A6M5YQN0</accession>
<dbReference type="RefSeq" id="WP_171471932.1">
    <property type="nucleotide sequence ID" value="NZ_CP053452.2"/>
</dbReference>
<dbReference type="AlphaFoldDB" id="A0A6M5YQN0"/>
<evidence type="ECO:0000313" key="1">
    <source>
        <dbReference type="EMBL" id="QJW96325.1"/>
    </source>
</evidence>
<name>A0A6M5YQN0_9BACT</name>
<evidence type="ECO:0000313" key="2">
    <source>
        <dbReference type="Proteomes" id="UP000503447"/>
    </source>
</evidence>
<proteinExistence type="predicted"/>
<dbReference type="KEGG" id="ftj:FTUN_3882"/>
<keyword evidence="2" id="KW-1185">Reference proteome</keyword>
<organism evidence="1 2">
    <name type="scientific">Frigoriglobus tundricola</name>
    <dbReference type="NCBI Taxonomy" id="2774151"/>
    <lineage>
        <taxon>Bacteria</taxon>
        <taxon>Pseudomonadati</taxon>
        <taxon>Planctomycetota</taxon>
        <taxon>Planctomycetia</taxon>
        <taxon>Gemmatales</taxon>
        <taxon>Gemmataceae</taxon>
        <taxon>Frigoriglobus</taxon>
    </lineage>
</organism>